<dbReference type="UniPathway" id="UPA00378"/>
<accession>A0A2B7XLE3</accession>
<evidence type="ECO:0000256" key="7">
    <source>
        <dbReference type="ARBA" id="ARBA00022824"/>
    </source>
</evidence>
<evidence type="ECO:0000259" key="14">
    <source>
        <dbReference type="Pfam" id="PF13439"/>
    </source>
</evidence>
<dbReference type="GO" id="GO:0005789">
    <property type="term" value="C:endoplasmic reticulum membrane"/>
    <property type="evidence" value="ECO:0007669"/>
    <property type="project" value="UniProtKB-SubCell"/>
</dbReference>
<dbReference type="EC" id="2.4.1.132" evidence="12"/>
<keyword evidence="16" id="KW-1185">Reference proteome</keyword>
<comment type="pathway">
    <text evidence="3 12">Protein modification; protein glycosylation.</text>
</comment>
<evidence type="ECO:0000256" key="10">
    <source>
        <dbReference type="ARBA" id="ARBA00045103"/>
    </source>
</evidence>
<evidence type="ECO:0000256" key="5">
    <source>
        <dbReference type="ARBA" id="ARBA00022679"/>
    </source>
</evidence>
<dbReference type="STRING" id="2060905.A0A2B7XLE3"/>
<evidence type="ECO:0000256" key="2">
    <source>
        <dbReference type="ARBA" id="ARBA00004586"/>
    </source>
</evidence>
<evidence type="ECO:0000256" key="12">
    <source>
        <dbReference type="RuleBase" id="RU367136"/>
    </source>
</evidence>
<name>A0A2B7XLE3_9EURO</name>
<comment type="function">
    <text evidence="1 12">Mannosylates Man(2)GlcNAc(2)-dolichol diphosphate and Man(1)GlcNAc(2)-dolichol diphosphate to form Man(3)GlcNAc(2)-dolichol diphosphate.</text>
</comment>
<proteinExistence type="inferred from homology"/>
<evidence type="ECO:0000259" key="13">
    <source>
        <dbReference type="Pfam" id="PF00534"/>
    </source>
</evidence>
<feature type="domain" description="Glycosyl transferase family 1" evidence="13">
    <location>
        <begin position="260"/>
        <end position="444"/>
    </location>
</feature>
<comment type="catalytic activity">
    <reaction evidence="10 12">
        <text>a beta-D-Man-(1-&gt;4)-beta-D-GlcNAc-(1-&gt;4)-alpha-D-GlcNAc-diphospho-di-trans,poly-cis-dolichol + GDP-alpha-D-mannose = an alpha-D-Man-(1-&gt;3)-beta-D-Man-(1-&gt;4)-beta-D-GlcNAc-(1-&gt;4)-alpha-D-GlcNAc-diphospho-di-trans,poly-cis-dolichol + GDP + H(+)</text>
        <dbReference type="Rhea" id="RHEA:29515"/>
        <dbReference type="Rhea" id="RHEA-COMP:19511"/>
        <dbReference type="Rhea" id="RHEA-COMP:19513"/>
        <dbReference type="ChEBI" id="CHEBI:15378"/>
        <dbReference type="ChEBI" id="CHEBI:57527"/>
        <dbReference type="ChEBI" id="CHEBI:58189"/>
        <dbReference type="ChEBI" id="CHEBI:58472"/>
        <dbReference type="ChEBI" id="CHEBI:132510"/>
        <dbReference type="EC" id="2.4.1.132"/>
    </reaction>
    <physiologicalReaction direction="left-to-right" evidence="10 12">
        <dbReference type="Rhea" id="RHEA:29516"/>
    </physiologicalReaction>
</comment>
<keyword evidence="6 12" id="KW-0812">Transmembrane</keyword>
<comment type="caution">
    <text evidence="15">The sequence shown here is derived from an EMBL/GenBank/DDBJ whole genome shotgun (WGS) entry which is preliminary data.</text>
</comment>
<keyword evidence="4 12" id="KW-0328">Glycosyltransferase</keyword>
<dbReference type="CDD" id="cd03805">
    <property type="entry name" value="GT4_ALG2-like"/>
    <property type="match status" value="1"/>
</dbReference>
<keyword evidence="7 12" id="KW-0256">Endoplasmic reticulum</keyword>
<dbReference type="InterPro" id="IPR028098">
    <property type="entry name" value="Glyco_trans_4-like_N"/>
</dbReference>
<organism evidence="15 16">
    <name type="scientific">Blastomyces parvus</name>
    <dbReference type="NCBI Taxonomy" id="2060905"/>
    <lineage>
        <taxon>Eukaryota</taxon>
        <taxon>Fungi</taxon>
        <taxon>Dikarya</taxon>
        <taxon>Ascomycota</taxon>
        <taxon>Pezizomycotina</taxon>
        <taxon>Eurotiomycetes</taxon>
        <taxon>Eurotiomycetidae</taxon>
        <taxon>Onygenales</taxon>
        <taxon>Ajellomycetaceae</taxon>
        <taxon>Blastomyces</taxon>
    </lineage>
</organism>
<dbReference type="PANTHER" id="PTHR45918:SF1">
    <property type="entry name" value="ALPHA-1,3_1,6-MANNOSYLTRANSFERASE ALG2"/>
    <property type="match status" value="1"/>
</dbReference>
<dbReference type="Pfam" id="PF13439">
    <property type="entry name" value="Glyco_transf_4"/>
    <property type="match status" value="1"/>
</dbReference>
<dbReference type="Proteomes" id="UP000224080">
    <property type="component" value="Unassembled WGS sequence"/>
</dbReference>
<evidence type="ECO:0000256" key="11">
    <source>
        <dbReference type="ARBA" id="ARBA00045104"/>
    </source>
</evidence>
<evidence type="ECO:0000313" key="16">
    <source>
        <dbReference type="Proteomes" id="UP000224080"/>
    </source>
</evidence>
<dbReference type="AlphaFoldDB" id="A0A2B7XLE3"/>
<comment type="subcellular location">
    <subcellularLocation>
        <location evidence="2 12">Endoplasmic reticulum membrane</location>
    </subcellularLocation>
</comment>
<dbReference type="PANTHER" id="PTHR45918">
    <property type="entry name" value="ALPHA-1,3/1,6-MANNOSYLTRANSFERASE ALG2"/>
    <property type="match status" value="1"/>
</dbReference>
<reference evidence="15 16" key="1">
    <citation type="submission" date="2017-10" db="EMBL/GenBank/DDBJ databases">
        <title>Comparative genomics in systemic dimorphic fungi from Ajellomycetaceae.</title>
        <authorList>
            <person name="Munoz J.F."/>
            <person name="Mcewen J.G."/>
            <person name="Clay O.K."/>
            <person name="Cuomo C.A."/>
        </authorList>
    </citation>
    <scope>NUCLEOTIDE SEQUENCE [LARGE SCALE GENOMIC DNA]</scope>
    <source>
        <strain evidence="15 16">UAMH130</strain>
    </source>
</reference>
<keyword evidence="5 12" id="KW-0808">Transferase</keyword>
<dbReference type="Gene3D" id="3.40.50.2000">
    <property type="entry name" value="Glycogen Phosphorylase B"/>
    <property type="match status" value="2"/>
</dbReference>
<dbReference type="InterPro" id="IPR027054">
    <property type="entry name" value="ALG2"/>
</dbReference>
<keyword evidence="8 12" id="KW-1133">Transmembrane helix</keyword>
<dbReference type="GO" id="GO:0102704">
    <property type="term" value="F:GDP-Man:Man(2)GlcNAc(2)-PP-Dol alpha-1,6-mannosyltransferase activity"/>
    <property type="evidence" value="ECO:0007669"/>
    <property type="project" value="UniProtKB-UniRule"/>
</dbReference>
<protein>
    <recommendedName>
        <fullName evidence="12">Alpha-1,3/1,6-mannosyltransferase ALG2</fullName>
        <ecNumber evidence="12">2.4.1.132</ecNumber>
        <ecNumber evidence="12">2.4.1.257</ecNumber>
    </recommendedName>
    <alternativeName>
        <fullName evidence="12">GDP-Man:Man(1)GlcNAc(2)-PP-Dol alpha-1,3-mannosyltransferase</fullName>
    </alternativeName>
</protein>
<gene>
    <name evidence="15" type="ORF">GX51_00440</name>
</gene>
<dbReference type="EMBL" id="PDNC01000003">
    <property type="protein sequence ID" value="PGH09760.1"/>
    <property type="molecule type" value="Genomic_DNA"/>
</dbReference>
<evidence type="ECO:0000256" key="6">
    <source>
        <dbReference type="ARBA" id="ARBA00022692"/>
    </source>
</evidence>
<dbReference type="EC" id="2.4.1.257" evidence="12"/>
<keyword evidence="9 12" id="KW-0472">Membrane</keyword>
<evidence type="ECO:0000256" key="8">
    <source>
        <dbReference type="ARBA" id="ARBA00022989"/>
    </source>
</evidence>
<dbReference type="SUPFAM" id="SSF53756">
    <property type="entry name" value="UDP-Glycosyltransferase/glycogen phosphorylase"/>
    <property type="match status" value="1"/>
</dbReference>
<feature type="domain" description="Glycosyltransferase subfamily 4-like N-terminal" evidence="14">
    <location>
        <begin position="159"/>
        <end position="244"/>
    </location>
</feature>
<dbReference type="InterPro" id="IPR001296">
    <property type="entry name" value="Glyco_trans_1"/>
</dbReference>
<comment type="similarity">
    <text evidence="12">Belongs to the glycosyltransferase group 1 family.</text>
</comment>
<sequence>MSNPSAPPPKKRRRITLIHPDLGIGGAERLVLDVALSLQARGHSVKIYTSHRDPSHCFEEARDGTLDVAVRGNTVFPDQIAGRFRVLFAVLRQIHLVAGLLMASKEEERGGGEGNEETEVEEEEEEEVYIVDQVPACVPILKTFGPLLSSWSSRNIAKSKARRKQRILFYCHFPDQLLAKRDEGGAIRRLVKACYRYPFDWFEGWAIGAADKVVANSKFTCGVVRQVFGDGLGDVRVVYPCVDTRAKNAGKHIAGGKLWGGKKILLSINRFERKKDVGLAIRAYHGLGEEGRQGTRLIIAGGYDNRVHENVQYHTDLDDLATGLGLRTATSKTVISALSIPDSIEVLFLLSVPSAFKQVLLSAATLLVYTPSYEHFGIVPVEAMHAGLPVLAVNNGGPLETIVEGKTGWLRAANAIEEWTAVMHKALWEMDAQEAAVIRANAKERVEKEFSLQAMGDRLEAEIQDMFDKEARPFHGLWHVLVFGVAMLGLMIAVLITAFIKLRIKRG</sequence>
<dbReference type="GO" id="GO:0004378">
    <property type="term" value="F:GDP-Man:Man(1)GlcNAc(2)-PP-Dol alpha-1,3-mannosyltransferase activity"/>
    <property type="evidence" value="ECO:0007669"/>
    <property type="project" value="UniProtKB-UniRule"/>
</dbReference>
<evidence type="ECO:0000256" key="3">
    <source>
        <dbReference type="ARBA" id="ARBA00004922"/>
    </source>
</evidence>
<evidence type="ECO:0000256" key="9">
    <source>
        <dbReference type="ARBA" id="ARBA00023136"/>
    </source>
</evidence>
<comment type="catalytic activity">
    <reaction evidence="11 12">
        <text>an alpha-D-Man-(1-&gt;3)-beta-D-Man-(1-&gt;4)-beta-D-GlcNAc-(1-&gt;4)-alpha-D-GlcNAc-diphospho-di-trans,poly-cis-dolichol + GDP-alpha-D-mannose = an alpha-D-Man-(1-&gt;3)-[alpha-D-Man-(1-&gt;6)]-beta-D-Man-(1-&gt;4)-beta-D-GlcNAc-(1-&gt;4)-alpha-D-GlcNAc-diphospho-di-trans,poly-cis-dolichol + GDP + H(+)</text>
        <dbReference type="Rhea" id="RHEA:29519"/>
        <dbReference type="Rhea" id="RHEA-COMP:19513"/>
        <dbReference type="Rhea" id="RHEA-COMP:19515"/>
        <dbReference type="ChEBI" id="CHEBI:15378"/>
        <dbReference type="ChEBI" id="CHEBI:57527"/>
        <dbReference type="ChEBI" id="CHEBI:58189"/>
        <dbReference type="ChEBI" id="CHEBI:132510"/>
        <dbReference type="ChEBI" id="CHEBI:132511"/>
        <dbReference type="EC" id="2.4.1.257"/>
    </reaction>
    <physiologicalReaction direction="left-to-right" evidence="11 12">
        <dbReference type="Rhea" id="RHEA:29520"/>
    </physiologicalReaction>
</comment>
<feature type="transmembrane region" description="Helical" evidence="12">
    <location>
        <begin position="476"/>
        <end position="500"/>
    </location>
</feature>
<evidence type="ECO:0000256" key="1">
    <source>
        <dbReference type="ARBA" id="ARBA00003142"/>
    </source>
</evidence>
<dbReference type="Pfam" id="PF00534">
    <property type="entry name" value="Glycos_transf_1"/>
    <property type="match status" value="1"/>
</dbReference>
<dbReference type="OrthoDB" id="448893at2759"/>
<evidence type="ECO:0000256" key="4">
    <source>
        <dbReference type="ARBA" id="ARBA00022676"/>
    </source>
</evidence>
<evidence type="ECO:0000313" key="15">
    <source>
        <dbReference type="EMBL" id="PGH09760.1"/>
    </source>
</evidence>